<protein>
    <submittedName>
        <fullName evidence="1">Uncharacterized protein</fullName>
    </submittedName>
</protein>
<dbReference type="Proteomes" id="UP000286402">
    <property type="component" value="Unassembled WGS sequence"/>
</dbReference>
<dbReference type="AlphaFoldDB" id="A0A420GBJ0"/>
<sequence length="120" mass="14152">MFRQKNPFYEKLKAINRRKSFLNKVERAFYLGGFKYTSNGYEIVKNAIYQGKLNSILSEQNYDVREDNIELYLIENDLKLLNLIVIFDPYGLYFGEDLIGIIPCDITVLNKLNKIEQIFP</sequence>
<dbReference type="RefSeq" id="WP_120332840.1">
    <property type="nucleotide sequence ID" value="NZ_CP070350.1"/>
</dbReference>
<comment type="caution">
    <text evidence="1">The sequence shown here is derived from an EMBL/GenBank/DDBJ whole genome shotgun (WGS) entry which is preliminary data.</text>
</comment>
<name>A0A420GBJ0_9SPHI</name>
<evidence type="ECO:0000313" key="1">
    <source>
        <dbReference type="EMBL" id="RKF42547.1"/>
    </source>
</evidence>
<accession>A0A420GBJ0</accession>
<dbReference type="EMBL" id="MCAQ01000001">
    <property type="protein sequence ID" value="RKF42547.1"/>
    <property type="molecule type" value="Genomic_DNA"/>
</dbReference>
<evidence type="ECO:0000313" key="2">
    <source>
        <dbReference type="Proteomes" id="UP000286402"/>
    </source>
</evidence>
<keyword evidence="2" id="KW-1185">Reference proteome</keyword>
<reference evidence="1 2" key="1">
    <citation type="submission" date="2016-07" db="EMBL/GenBank/DDBJ databases">
        <title>Genome analysis of Sphingobacterium siyangense T12B17.</title>
        <authorList>
            <person name="Xu D."/>
            <person name="Su Y."/>
            <person name="Zheng S."/>
        </authorList>
    </citation>
    <scope>NUCLEOTIDE SEQUENCE [LARGE SCALE GENOMIC DNA]</scope>
    <source>
        <strain evidence="1 2">T12B17</strain>
    </source>
</reference>
<proteinExistence type="predicted"/>
<organism evidence="1 2">
    <name type="scientific">Sphingobacterium siyangense</name>
    <dbReference type="NCBI Taxonomy" id="459529"/>
    <lineage>
        <taxon>Bacteria</taxon>
        <taxon>Pseudomonadati</taxon>
        <taxon>Bacteroidota</taxon>
        <taxon>Sphingobacteriia</taxon>
        <taxon>Sphingobacteriales</taxon>
        <taxon>Sphingobacteriaceae</taxon>
        <taxon>Sphingobacterium</taxon>
    </lineage>
</organism>
<gene>
    <name evidence="1" type="ORF">BCY89_03495</name>
</gene>